<dbReference type="GO" id="GO:0009103">
    <property type="term" value="P:lipopolysaccharide biosynthetic process"/>
    <property type="evidence" value="ECO:0007669"/>
    <property type="project" value="TreeGrafter"/>
</dbReference>
<feature type="domain" description="Glycosyltransferase subfamily 4-like N-terminal" evidence="4">
    <location>
        <begin position="16"/>
        <end position="191"/>
    </location>
</feature>
<dbReference type="InterPro" id="IPR028098">
    <property type="entry name" value="Glyco_trans_4-like_N"/>
</dbReference>
<sequence length="394" mass="43347">MKVLMGTESLRPPLTGIGNYTLNLLREFQALPAIDVVDCFDGDRFSPAAEVLKGHDRPSQPVSAVGPGGGWKSKLRGSLRSLPLAYRLKAACSESRFRQGGRTRQDFVYHEPNFILKPHDGPSVTTVHDLSFVSHPQFHPAERVAWLNRQLPRTLERADFVITDSEIVRAQLIKTFSVAPDRVAAIYLGADSRFVPRTQEAAQSVLAKYNLVHGRYLAFVGTIEPRKGLSVLLDAWERLPAVLRRNWPLVIAGAPGWRNADLIARIQALQAKDEVRFLQFVSSDDLPFIYAGAATFIYPSFYEGFGLPVLEAMASGVPVICGAGTSMAEFTDGACRLFDVEDAGALALAISELIEDPALRSRMEHDGQSRASQFSWSRCAQETLQAYIKASSSA</sequence>
<gene>
    <name evidence="5" type="ORF">GHO40_10815</name>
</gene>
<dbReference type="CDD" id="cd03809">
    <property type="entry name" value="GT4_MtfB-like"/>
    <property type="match status" value="1"/>
</dbReference>
<dbReference type="PANTHER" id="PTHR46401">
    <property type="entry name" value="GLYCOSYLTRANSFERASE WBBK-RELATED"/>
    <property type="match status" value="1"/>
</dbReference>
<keyword evidence="1 5" id="KW-0808">Transferase</keyword>
<protein>
    <submittedName>
        <fullName evidence="5">Glycosyltransferase</fullName>
    </submittedName>
</protein>
<organism evidence="5 6">
    <name type="scientific">Pseudomonas helleri</name>
    <dbReference type="NCBI Taxonomy" id="1608996"/>
    <lineage>
        <taxon>Bacteria</taxon>
        <taxon>Pseudomonadati</taxon>
        <taxon>Pseudomonadota</taxon>
        <taxon>Gammaproteobacteria</taxon>
        <taxon>Pseudomonadales</taxon>
        <taxon>Pseudomonadaceae</taxon>
        <taxon>Pseudomonas</taxon>
    </lineage>
</organism>
<evidence type="ECO:0000313" key="5">
    <source>
        <dbReference type="EMBL" id="MQT47217.1"/>
    </source>
</evidence>
<evidence type="ECO:0000313" key="6">
    <source>
        <dbReference type="Proteomes" id="UP000441404"/>
    </source>
</evidence>
<dbReference type="GO" id="GO:0016757">
    <property type="term" value="F:glycosyltransferase activity"/>
    <property type="evidence" value="ECO:0007669"/>
    <property type="project" value="InterPro"/>
</dbReference>
<evidence type="ECO:0000256" key="1">
    <source>
        <dbReference type="ARBA" id="ARBA00022679"/>
    </source>
</evidence>
<reference evidence="5 6" key="1">
    <citation type="submission" date="2019-10" db="EMBL/GenBank/DDBJ databases">
        <title>Evaluation of single-gene subtyping targets for Pseudomonas.</title>
        <authorList>
            <person name="Reichler S.J."/>
            <person name="Orsi R.H."/>
            <person name="Wiedmann M."/>
            <person name="Martin N.H."/>
            <person name="Murphy S.I."/>
        </authorList>
    </citation>
    <scope>NUCLEOTIDE SEQUENCE [LARGE SCALE GENOMIC DNA]</scope>
    <source>
        <strain evidence="5 6">FSL R10-3257</strain>
    </source>
</reference>
<dbReference type="PANTHER" id="PTHR46401:SF2">
    <property type="entry name" value="GLYCOSYLTRANSFERASE WBBK-RELATED"/>
    <property type="match status" value="1"/>
</dbReference>
<proteinExistence type="predicted"/>
<dbReference type="Pfam" id="PF00534">
    <property type="entry name" value="Glycos_transf_1"/>
    <property type="match status" value="1"/>
</dbReference>
<name>A0A7X1W8L0_9PSED</name>
<evidence type="ECO:0000259" key="3">
    <source>
        <dbReference type="Pfam" id="PF00534"/>
    </source>
</evidence>
<evidence type="ECO:0000259" key="4">
    <source>
        <dbReference type="Pfam" id="PF13439"/>
    </source>
</evidence>
<evidence type="ECO:0000256" key="2">
    <source>
        <dbReference type="SAM" id="MobiDB-lite"/>
    </source>
</evidence>
<feature type="region of interest" description="Disordered" evidence="2">
    <location>
        <begin position="53"/>
        <end position="72"/>
    </location>
</feature>
<dbReference type="EMBL" id="WIWJ01000016">
    <property type="protein sequence ID" value="MQT47217.1"/>
    <property type="molecule type" value="Genomic_DNA"/>
</dbReference>
<dbReference type="AlphaFoldDB" id="A0A7X1W8L0"/>
<feature type="domain" description="Glycosyl transferase family 1" evidence="3">
    <location>
        <begin position="215"/>
        <end position="368"/>
    </location>
</feature>
<dbReference type="FunFam" id="3.40.50.2000:FF:000119">
    <property type="entry name" value="Glycosyl transferase group 1"/>
    <property type="match status" value="1"/>
</dbReference>
<accession>A0A7X1W8L0</accession>
<dbReference type="SUPFAM" id="SSF53756">
    <property type="entry name" value="UDP-Glycosyltransferase/glycogen phosphorylase"/>
    <property type="match status" value="1"/>
</dbReference>
<dbReference type="Proteomes" id="UP000441404">
    <property type="component" value="Unassembled WGS sequence"/>
</dbReference>
<dbReference type="Gene3D" id="3.40.50.2000">
    <property type="entry name" value="Glycogen Phosphorylase B"/>
    <property type="match status" value="2"/>
</dbReference>
<dbReference type="Pfam" id="PF13439">
    <property type="entry name" value="Glyco_transf_4"/>
    <property type="match status" value="1"/>
</dbReference>
<dbReference type="InterPro" id="IPR001296">
    <property type="entry name" value="Glyco_trans_1"/>
</dbReference>
<dbReference type="RefSeq" id="WP_194289122.1">
    <property type="nucleotide sequence ID" value="NZ_WIWJ01000016.1"/>
</dbReference>
<comment type="caution">
    <text evidence="5">The sequence shown here is derived from an EMBL/GenBank/DDBJ whole genome shotgun (WGS) entry which is preliminary data.</text>
</comment>